<dbReference type="GeneID" id="34727809"/>
<protein>
    <submittedName>
        <fullName evidence="1">Uncharacterized protein</fullName>
    </submittedName>
</protein>
<keyword evidence="1" id="KW-0934">Plastid</keyword>
<gene>
    <name evidence="1" type="primary">ORF218</name>
    <name evidence="1" type="ORF">Lo_spi1Pt0218</name>
</gene>
<geneLocation type="plastid" evidence="1"/>
<dbReference type="AlphaFoldDB" id="A0A291F0C6"/>
<proteinExistence type="predicted"/>
<reference evidence="1" key="2">
    <citation type="submission" date="2017-08" db="EMBL/GenBank/DDBJ databases">
        <authorList>
            <person name="Knox E.B."/>
        </authorList>
    </citation>
    <scope>NUCLEOTIDE SEQUENCE</scope>
</reference>
<evidence type="ECO:0000313" key="1">
    <source>
        <dbReference type="EMBL" id="ATG25569.1"/>
    </source>
</evidence>
<name>A0A291F0C6_9ASTR</name>
<dbReference type="EMBL" id="MF770613">
    <property type="protein sequence ID" value="ATG25569.1"/>
    <property type="molecule type" value="Genomic_DNA"/>
</dbReference>
<reference evidence="1" key="1">
    <citation type="journal article" date="2014" name="Proc. Natl. Acad. Sci. U.S.A.">
        <title>The dynamic history of plastid genomes in the Campanulaceae sensu lato is unique among angiosperms.</title>
        <authorList>
            <person name="Knox E.B."/>
        </authorList>
    </citation>
    <scope>NUCLEOTIDE SEQUENCE</scope>
</reference>
<organism evidence="1">
    <name type="scientific">Lobelia spicata</name>
    <dbReference type="NCBI Taxonomy" id="1441989"/>
    <lineage>
        <taxon>Eukaryota</taxon>
        <taxon>Viridiplantae</taxon>
        <taxon>Streptophyta</taxon>
        <taxon>Embryophyta</taxon>
        <taxon>Tracheophyta</taxon>
        <taxon>Spermatophyta</taxon>
        <taxon>Magnoliopsida</taxon>
        <taxon>eudicotyledons</taxon>
        <taxon>Gunneridae</taxon>
        <taxon>Pentapetalae</taxon>
        <taxon>asterids</taxon>
        <taxon>campanulids</taxon>
        <taxon>Asterales</taxon>
        <taxon>Campanulaceae</taxon>
        <taxon>Lobelia</taxon>
    </lineage>
</organism>
<sequence>MDRPLFRDIMQLKLHFLMAILLLKYLETWGLERTSVRHKLAFAYLLNRELETSNWLDRLALTYIYVFNKGLEPRSLVARIIHFYVVKRGLQTQSLFGLISRSFRHLLKRGFQSKSVFDKMALIYLLKRCDEAVHKGLSVSGLGDVFDLAKEEGIHLINLNLERISQTPTAFETTKIALAYRSVEAFENETPDAFRYNAELGYWTGALERLCELEKEEN</sequence>
<dbReference type="RefSeq" id="YP_009435567.1">
    <property type="nucleotide sequence ID" value="NC_036080.1"/>
</dbReference>
<accession>A0A291F0C6</accession>